<sequence>MGPVGKSCVQGYVRVANAHVSSDAARHMTPPEKWRHASTSLASHGMGARMLAGISPVRNGSACSSSTRCTWRGGDATAGVVLARDGWQQ</sequence>
<comment type="caution">
    <text evidence="1">The sequence shown here is derived from an EMBL/GenBank/DDBJ whole genome shotgun (WGS) entry which is preliminary data.</text>
</comment>
<organism evidence="1 2">
    <name type="scientific">Phytophthora aleatoria</name>
    <dbReference type="NCBI Taxonomy" id="2496075"/>
    <lineage>
        <taxon>Eukaryota</taxon>
        <taxon>Sar</taxon>
        <taxon>Stramenopiles</taxon>
        <taxon>Oomycota</taxon>
        <taxon>Peronosporomycetes</taxon>
        <taxon>Peronosporales</taxon>
        <taxon>Peronosporaceae</taxon>
        <taxon>Phytophthora</taxon>
    </lineage>
</organism>
<accession>A0A8J5MF28</accession>
<evidence type="ECO:0000313" key="2">
    <source>
        <dbReference type="Proteomes" id="UP000709295"/>
    </source>
</evidence>
<dbReference type="EMBL" id="JAENGY010000811">
    <property type="protein sequence ID" value="KAG6956275.1"/>
    <property type="molecule type" value="Genomic_DNA"/>
</dbReference>
<keyword evidence="2" id="KW-1185">Reference proteome</keyword>
<reference evidence="1" key="1">
    <citation type="submission" date="2021-01" db="EMBL/GenBank/DDBJ databases">
        <title>Phytophthora aleatoria, a newly-described species from Pinus radiata is distinct from Phytophthora cactorum isolates based on comparative genomics.</title>
        <authorList>
            <person name="Mcdougal R."/>
            <person name="Panda P."/>
            <person name="Williams N."/>
            <person name="Studholme D.J."/>
        </authorList>
    </citation>
    <scope>NUCLEOTIDE SEQUENCE</scope>
    <source>
        <strain evidence="1">NZFS 4037</strain>
    </source>
</reference>
<proteinExistence type="predicted"/>
<evidence type="ECO:0000313" key="1">
    <source>
        <dbReference type="EMBL" id="KAG6956275.1"/>
    </source>
</evidence>
<dbReference type="AlphaFoldDB" id="A0A8J5MF28"/>
<name>A0A8J5MF28_9STRA</name>
<protein>
    <submittedName>
        <fullName evidence="1">Uncharacterized protein</fullName>
    </submittedName>
</protein>
<dbReference type="Proteomes" id="UP000709295">
    <property type="component" value="Unassembled WGS sequence"/>
</dbReference>
<gene>
    <name evidence="1" type="ORF">JG688_00011499</name>
</gene>